<keyword evidence="3" id="KW-1185">Reference proteome</keyword>
<reference evidence="2" key="2">
    <citation type="submission" date="2021-12" db="EMBL/GenBank/DDBJ databases">
        <title>Resequencing data analysis of finger millet.</title>
        <authorList>
            <person name="Hatakeyama M."/>
            <person name="Aluri S."/>
            <person name="Balachadran M.T."/>
            <person name="Sivarajan S.R."/>
            <person name="Poveda L."/>
            <person name="Shimizu-Inatsugi R."/>
            <person name="Schlapbach R."/>
            <person name="Sreeman S.M."/>
            <person name="Shimizu K.K."/>
        </authorList>
    </citation>
    <scope>NUCLEOTIDE SEQUENCE</scope>
</reference>
<gene>
    <name evidence="2" type="primary">ga11612</name>
    <name evidence="2" type="ORF">PR202_ga11612</name>
</gene>
<proteinExistence type="predicted"/>
<evidence type="ECO:0000256" key="1">
    <source>
        <dbReference type="SAM" id="MobiDB-lite"/>
    </source>
</evidence>
<accession>A0AAV5C9Z3</accession>
<reference evidence="2" key="1">
    <citation type="journal article" date="2018" name="DNA Res.">
        <title>Multiple hybrid de novo genome assembly of finger millet, an orphan allotetraploid crop.</title>
        <authorList>
            <person name="Hatakeyama M."/>
            <person name="Aluri S."/>
            <person name="Balachadran M.T."/>
            <person name="Sivarajan S.R."/>
            <person name="Patrignani A."/>
            <person name="Gruter S."/>
            <person name="Poveda L."/>
            <person name="Shimizu-Inatsugi R."/>
            <person name="Baeten J."/>
            <person name="Francoijs K.J."/>
            <person name="Nataraja K.N."/>
            <person name="Reddy Y.A.N."/>
            <person name="Phadnis S."/>
            <person name="Ravikumar R.L."/>
            <person name="Schlapbach R."/>
            <person name="Sreeman S.M."/>
            <person name="Shimizu K.K."/>
        </authorList>
    </citation>
    <scope>NUCLEOTIDE SEQUENCE</scope>
</reference>
<dbReference type="Proteomes" id="UP001054889">
    <property type="component" value="Unassembled WGS sequence"/>
</dbReference>
<comment type="caution">
    <text evidence="2">The sequence shown here is derived from an EMBL/GenBank/DDBJ whole genome shotgun (WGS) entry which is preliminary data.</text>
</comment>
<name>A0AAV5C9Z3_ELECO</name>
<dbReference type="AlphaFoldDB" id="A0AAV5C9Z3"/>
<protein>
    <submittedName>
        <fullName evidence="2">Uncharacterized protein</fullName>
    </submittedName>
</protein>
<dbReference type="EMBL" id="BQKI01000005">
    <property type="protein sequence ID" value="GJM94925.1"/>
    <property type="molecule type" value="Genomic_DNA"/>
</dbReference>
<feature type="region of interest" description="Disordered" evidence="1">
    <location>
        <begin position="1"/>
        <end position="39"/>
    </location>
</feature>
<evidence type="ECO:0000313" key="2">
    <source>
        <dbReference type="EMBL" id="GJM94925.1"/>
    </source>
</evidence>
<feature type="compositionally biased region" description="Polar residues" evidence="1">
    <location>
        <begin position="16"/>
        <end position="27"/>
    </location>
</feature>
<sequence length="122" mass="12523">MPAPPQRSGSGVVGQGNRTSNILSNARAQGDSDLREAALPRPHVTIGAASLGGRMQGLRRCSVAGGRSLLRCGVPVILISRRLRIKAVELSRTGCSTAGLGRSPRSPLERCGSLAPPAAAFG</sequence>
<evidence type="ECO:0000313" key="3">
    <source>
        <dbReference type="Proteomes" id="UP001054889"/>
    </source>
</evidence>
<organism evidence="2 3">
    <name type="scientific">Eleusine coracana subsp. coracana</name>
    <dbReference type="NCBI Taxonomy" id="191504"/>
    <lineage>
        <taxon>Eukaryota</taxon>
        <taxon>Viridiplantae</taxon>
        <taxon>Streptophyta</taxon>
        <taxon>Embryophyta</taxon>
        <taxon>Tracheophyta</taxon>
        <taxon>Spermatophyta</taxon>
        <taxon>Magnoliopsida</taxon>
        <taxon>Liliopsida</taxon>
        <taxon>Poales</taxon>
        <taxon>Poaceae</taxon>
        <taxon>PACMAD clade</taxon>
        <taxon>Chloridoideae</taxon>
        <taxon>Cynodonteae</taxon>
        <taxon>Eleusininae</taxon>
        <taxon>Eleusine</taxon>
    </lineage>
</organism>